<dbReference type="OMA" id="NTHAYES"/>
<name>E4V061_ARTGP</name>
<dbReference type="eggNOG" id="ENOG502RPZ1">
    <property type="taxonomic scope" value="Eukaryota"/>
</dbReference>
<gene>
    <name evidence="2" type="ORF">MGYG_05998</name>
</gene>
<proteinExistence type="predicted"/>
<dbReference type="Proteomes" id="UP000002669">
    <property type="component" value="Unassembled WGS sequence"/>
</dbReference>
<reference evidence="3" key="1">
    <citation type="journal article" date="2012" name="MBio">
        <title>Comparative genome analysis of Trichophyton rubrum and related dermatophytes reveals candidate genes involved in infection.</title>
        <authorList>
            <person name="Martinez D.A."/>
            <person name="Oliver B.G."/>
            <person name="Graeser Y."/>
            <person name="Goldberg J.M."/>
            <person name="Li W."/>
            <person name="Martinez-Rossi N.M."/>
            <person name="Monod M."/>
            <person name="Shelest E."/>
            <person name="Barton R.C."/>
            <person name="Birch E."/>
            <person name="Brakhage A.A."/>
            <person name="Chen Z."/>
            <person name="Gurr S.J."/>
            <person name="Heiman D."/>
            <person name="Heitman J."/>
            <person name="Kosti I."/>
            <person name="Rossi A."/>
            <person name="Saif S."/>
            <person name="Samalova M."/>
            <person name="Saunders C.W."/>
            <person name="Shea T."/>
            <person name="Summerbell R.C."/>
            <person name="Xu J."/>
            <person name="Young S."/>
            <person name="Zeng Q."/>
            <person name="Birren B.W."/>
            <person name="Cuomo C.A."/>
            <person name="White T.C."/>
        </authorList>
    </citation>
    <scope>NUCLEOTIDE SEQUENCE [LARGE SCALE GENOMIC DNA]</scope>
    <source>
        <strain evidence="3">ATCC MYA-4604 / CBS 118893</strain>
    </source>
</reference>
<evidence type="ECO:0000313" key="2">
    <source>
        <dbReference type="EMBL" id="EFR02998.1"/>
    </source>
</evidence>
<evidence type="ECO:0000256" key="1">
    <source>
        <dbReference type="SAM" id="MobiDB-lite"/>
    </source>
</evidence>
<evidence type="ECO:0000313" key="3">
    <source>
        <dbReference type="Proteomes" id="UP000002669"/>
    </source>
</evidence>
<feature type="compositionally biased region" description="Basic and acidic residues" evidence="1">
    <location>
        <begin position="120"/>
        <end position="136"/>
    </location>
</feature>
<dbReference type="InParanoid" id="E4V061"/>
<dbReference type="EMBL" id="DS989826">
    <property type="protein sequence ID" value="EFR02998.1"/>
    <property type="molecule type" value="Genomic_DNA"/>
</dbReference>
<dbReference type="AlphaFoldDB" id="E4V061"/>
<accession>E4V061</accession>
<dbReference type="HOGENOM" id="CLU_1250382_0_0_1"/>
<dbReference type="OrthoDB" id="4169938at2759"/>
<keyword evidence="3" id="KW-1185">Reference proteome</keyword>
<feature type="region of interest" description="Disordered" evidence="1">
    <location>
        <begin position="112"/>
        <end position="136"/>
    </location>
</feature>
<protein>
    <submittedName>
        <fullName evidence="2">Uncharacterized protein</fullName>
    </submittedName>
</protein>
<dbReference type="VEuPathDB" id="FungiDB:MGYG_05998"/>
<organism evidence="3">
    <name type="scientific">Arthroderma gypseum (strain ATCC MYA-4604 / CBS 118893)</name>
    <name type="common">Microsporum gypseum</name>
    <dbReference type="NCBI Taxonomy" id="535722"/>
    <lineage>
        <taxon>Eukaryota</taxon>
        <taxon>Fungi</taxon>
        <taxon>Dikarya</taxon>
        <taxon>Ascomycota</taxon>
        <taxon>Pezizomycotina</taxon>
        <taxon>Eurotiomycetes</taxon>
        <taxon>Eurotiomycetidae</taxon>
        <taxon>Onygenales</taxon>
        <taxon>Arthrodermataceae</taxon>
        <taxon>Nannizzia</taxon>
    </lineage>
</organism>
<dbReference type="GeneID" id="10026704"/>
<sequence length="221" mass="25041">MSPTTYLTRDGTVRSLKRQLQCDAINPKRLRLEPHPAMNETVVEYCTRNPAASVVAPFSPIKRNFEDRTNDLLSRIDKLEAREEKYLKIRANFHIGNMLITVCNKYLTKDTSDSATNKGASDHSTNRAIQRGRDAKKKDLAKAGIPSKFWPAIQDMGPYIKARNVSAHESYEEFAVILKEPCMQQYYDEWSGLFPIAYGATVEEVAEKSGQFLSTNMSEGR</sequence>
<dbReference type="RefSeq" id="XP_003171452.1">
    <property type="nucleotide sequence ID" value="XM_003171404.1"/>
</dbReference>